<keyword evidence="3" id="KW-1185">Reference proteome</keyword>
<dbReference type="OrthoDB" id="7391705at2"/>
<evidence type="ECO:0000256" key="1">
    <source>
        <dbReference type="SAM" id="Phobius"/>
    </source>
</evidence>
<reference evidence="2 3" key="1">
    <citation type="submission" date="2017-07" db="EMBL/GenBank/DDBJ databases">
        <authorList>
            <person name="Sun Z.S."/>
            <person name="Albrecht U."/>
            <person name="Echele G."/>
            <person name="Lee C.C."/>
        </authorList>
    </citation>
    <scope>NUCLEOTIDE SEQUENCE [LARGE SCALE GENOMIC DNA]</scope>
    <source>
        <strain evidence="2 3">CGMCC 1.12672</strain>
    </source>
</reference>
<keyword evidence="1" id="KW-0812">Transmembrane</keyword>
<evidence type="ECO:0000313" key="3">
    <source>
        <dbReference type="Proteomes" id="UP000219494"/>
    </source>
</evidence>
<accession>A0A285R2M4</accession>
<gene>
    <name evidence="2" type="ORF">SAMN06297144_3506</name>
</gene>
<dbReference type="RefSeq" id="WP_097065242.1">
    <property type="nucleotide sequence ID" value="NZ_OBMI01000004.1"/>
</dbReference>
<feature type="transmembrane region" description="Helical" evidence="1">
    <location>
        <begin position="23"/>
        <end position="45"/>
    </location>
</feature>
<sequence length="106" mass="11554">MPTPDPLDNPEYRAFAWARFRRLLGWMALVALAAAGAADTVLWWWVGPFSIHILIATALGVFFTVLLAAALMGLMFLSSGTGHDEAVERADLGEDAAAWRNDSPPR</sequence>
<dbReference type="AlphaFoldDB" id="A0A285R2M4"/>
<name>A0A285R2M4_9SPHN</name>
<dbReference type="Proteomes" id="UP000219494">
    <property type="component" value="Unassembled WGS sequence"/>
</dbReference>
<evidence type="ECO:0000313" key="2">
    <source>
        <dbReference type="EMBL" id="SOB88353.1"/>
    </source>
</evidence>
<proteinExistence type="predicted"/>
<keyword evidence="1" id="KW-0472">Membrane</keyword>
<feature type="transmembrane region" description="Helical" evidence="1">
    <location>
        <begin position="51"/>
        <end position="77"/>
    </location>
</feature>
<dbReference type="EMBL" id="OBMI01000004">
    <property type="protein sequence ID" value="SOB88353.1"/>
    <property type="molecule type" value="Genomic_DNA"/>
</dbReference>
<protein>
    <submittedName>
        <fullName evidence="2">Uncharacterized protein</fullName>
    </submittedName>
</protein>
<organism evidence="2 3">
    <name type="scientific">Sphingomonas guangdongensis</name>
    <dbReference type="NCBI Taxonomy" id="1141890"/>
    <lineage>
        <taxon>Bacteria</taxon>
        <taxon>Pseudomonadati</taxon>
        <taxon>Pseudomonadota</taxon>
        <taxon>Alphaproteobacteria</taxon>
        <taxon>Sphingomonadales</taxon>
        <taxon>Sphingomonadaceae</taxon>
        <taxon>Sphingomonas</taxon>
    </lineage>
</organism>
<keyword evidence="1" id="KW-1133">Transmembrane helix</keyword>